<keyword evidence="1" id="KW-0472">Membrane</keyword>
<dbReference type="AlphaFoldDB" id="A0A1H3PGS2"/>
<dbReference type="EMBL" id="FNOY01000098">
    <property type="protein sequence ID" value="SDZ00123.1"/>
    <property type="molecule type" value="Genomic_DNA"/>
</dbReference>
<name>A0A1H3PGS2_9PROT</name>
<dbReference type="InterPro" id="IPR007433">
    <property type="entry name" value="DUF481"/>
</dbReference>
<reference evidence="2 3" key="1">
    <citation type="submission" date="2016-10" db="EMBL/GenBank/DDBJ databases">
        <authorList>
            <person name="de Groot N.N."/>
        </authorList>
    </citation>
    <scope>NUCLEOTIDE SEQUENCE [LARGE SCALE GENOMIC DNA]</scope>
    <source>
        <strain evidence="2 3">Nm1</strain>
    </source>
</reference>
<dbReference type="Pfam" id="PF04338">
    <property type="entry name" value="DUF481"/>
    <property type="match status" value="1"/>
</dbReference>
<keyword evidence="1" id="KW-0812">Transmembrane</keyword>
<dbReference type="Proteomes" id="UP000198640">
    <property type="component" value="Unassembled WGS sequence"/>
</dbReference>
<protein>
    <submittedName>
        <fullName evidence="2">Putative salt-induced outer membrane protein</fullName>
    </submittedName>
</protein>
<evidence type="ECO:0000313" key="3">
    <source>
        <dbReference type="Proteomes" id="UP000198640"/>
    </source>
</evidence>
<sequence>MSFCLASDLFPPEILLMKTHARVFVLGFPIMLLGLLFSLLAHADEEEPESPWSGSARFGYLATSGNTNTDSINGRLSVKYQPGSWKYHAFAGGLGAREDGRTTAEAYDAGGGATYDFNQFDYAFGRVNWRRDRFAGFKQQISEAVGYGRRLVNLPRQHLNVEIGAGARQSRRRTDENLNEGILRLATDYEFRFNDVAAFNFDLAMESGSRNTFAEGVAAIKTKLLGALGMVASYKVRHNSNVPAGNARTDTFTAISLEYKF</sequence>
<proteinExistence type="predicted"/>
<gene>
    <name evidence="2" type="ORF">SAMN05421881_10983</name>
</gene>
<feature type="transmembrane region" description="Helical" evidence="1">
    <location>
        <begin position="21"/>
        <end position="41"/>
    </location>
</feature>
<dbReference type="OrthoDB" id="7341471at2"/>
<evidence type="ECO:0000256" key="1">
    <source>
        <dbReference type="SAM" id="Phobius"/>
    </source>
</evidence>
<evidence type="ECO:0000313" key="2">
    <source>
        <dbReference type="EMBL" id="SDZ00123.1"/>
    </source>
</evidence>
<organism evidence="2 3">
    <name type="scientific">Nitrosomonas halophila</name>
    <dbReference type="NCBI Taxonomy" id="44576"/>
    <lineage>
        <taxon>Bacteria</taxon>
        <taxon>Pseudomonadati</taxon>
        <taxon>Pseudomonadota</taxon>
        <taxon>Betaproteobacteria</taxon>
        <taxon>Nitrosomonadales</taxon>
        <taxon>Nitrosomonadaceae</taxon>
        <taxon>Nitrosomonas</taxon>
    </lineage>
</organism>
<keyword evidence="3" id="KW-1185">Reference proteome</keyword>
<accession>A0A1H3PGS2</accession>
<keyword evidence="1" id="KW-1133">Transmembrane helix</keyword>
<dbReference type="STRING" id="44576.SAMN05421881_10983"/>